<dbReference type="GeneID" id="54364153"/>
<protein>
    <submittedName>
        <fullName evidence="3">Uncharacterized protein</fullName>
    </submittedName>
</protein>
<evidence type="ECO:0000313" key="3">
    <source>
        <dbReference type="RefSeq" id="XP_033461194.1"/>
    </source>
</evidence>
<accession>A0A6J3M8G2</accession>
<evidence type="ECO:0000313" key="2">
    <source>
        <dbReference type="Proteomes" id="UP000504637"/>
    </source>
</evidence>
<organism evidence="3">
    <name type="scientific">Dissoconium aciculare CBS 342.82</name>
    <dbReference type="NCBI Taxonomy" id="1314786"/>
    <lineage>
        <taxon>Eukaryota</taxon>
        <taxon>Fungi</taxon>
        <taxon>Dikarya</taxon>
        <taxon>Ascomycota</taxon>
        <taxon>Pezizomycotina</taxon>
        <taxon>Dothideomycetes</taxon>
        <taxon>Dothideomycetidae</taxon>
        <taxon>Mycosphaerellales</taxon>
        <taxon>Dissoconiaceae</taxon>
        <taxon>Dissoconium</taxon>
    </lineage>
</organism>
<dbReference type="OrthoDB" id="5387214at2759"/>
<gene>
    <name evidence="3" type="ORF">K489DRAFT_387750</name>
</gene>
<feature type="transmembrane region" description="Helical" evidence="1">
    <location>
        <begin position="161"/>
        <end position="186"/>
    </location>
</feature>
<keyword evidence="1" id="KW-0812">Transmembrane</keyword>
<sequence>MTNSRPITFGATIVTSQPNANAIALNLPEQHLDSPVLTPVPSIDGSRDLERGPSAVSPFYEHPAASHEFAPSSQQYQSLKSSGRITEKELENGQVSPISRDTEVNPFTSQVSIGHNKECKMWPSKQTLLQTRAAQKQQRRANRTCAPLRDRWVALTKRQRLMIKIATALLVVGIAVAIGVGISLAVNGTYYRPDGSTTRVGPA</sequence>
<reference evidence="3" key="3">
    <citation type="submission" date="2025-08" db="UniProtKB">
        <authorList>
            <consortium name="RefSeq"/>
        </authorList>
    </citation>
    <scope>IDENTIFICATION</scope>
    <source>
        <strain evidence="3">CBS 342.82</strain>
    </source>
</reference>
<dbReference type="AlphaFoldDB" id="A0A6J3M8G2"/>
<keyword evidence="2" id="KW-1185">Reference proteome</keyword>
<keyword evidence="1" id="KW-0472">Membrane</keyword>
<reference evidence="3" key="1">
    <citation type="submission" date="2020-01" db="EMBL/GenBank/DDBJ databases">
        <authorList>
            <consortium name="DOE Joint Genome Institute"/>
            <person name="Haridas S."/>
            <person name="Albert R."/>
            <person name="Binder M."/>
            <person name="Bloem J."/>
            <person name="Labutti K."/>
            <person name="Salamov A."/>
            <person name="Andreopoulos B."/>
            <person name="Baker S.E."/>
            <person name="Barry K."/>
            <person name="Bills G."/>
            <person name="Bluhm B.H."/>
            <person name="Cannon C."/>
            <person name="Castanera R."/>
            <person name="Culley D.E."/>
            <person name="Daum C."/>
            <person name="Ezra D."/>
            <person name="Gonzalez J.B."/>
            <person name="Henrissat B."/>
            <person name="Kuo A."/>
            <person name="Liang C."/>
            <person name="Lipzen A."/>
            <person name="Lutzoni F."/>
            <person name="Magnuson J."/>
            <person name="Mondo S."/>
            <person name="Nolan M."/>
            <person name="Ohm R."/>
            <person name="Pangilinan J."/>
            <person name="Park H.-J."/>
            <person name="Ramirez L."/>
            <person name="Alfaro M."/>
            <person name="Sun H."/>
            <person name="Tritt A."/>
            <person name="Yoshinaga Y."/>
            <person name="Zwiers L.-H."/>
            <person name="Turgeon B.G."/>
            <person name="Goodwin S.B."/>
            <person name="Spatafora J.W."/>
            <person name="Crous P.W."/>
            <person name="Grigoriev I.V."/>
        </authorList>
    </citation>
    <scope>NUCLEOTIDE SEQUENCE</scope>
    <source>
        <strain evidence="3">CBS 342.82</strain>
    </source>
</reference>
<dbReference type="Proteomes" id="UP000504637">
    <property type="component" value="Unplaced"/>
</dbReference>
<evidence type="ECO:0000256" key="1">
    <source>
        <dbReference type="SAM" id="Phobius"/>
    </source>
</evidence>
<reference evidence="3" key="2">
    <citation type="submission" date="2020-04" db="EMBL/GenBank/DDBJ databases">
        <authorList>
            <consortium name="NCBI Genome Project"/>
        </authorList>
    </citation>
    <scope>NUCLEOTIDE SEQUENCE</scope>
    <source>
        <strain evidence="3">CBS 342.82</strain>
    </source>
</reference>
<dbReference type="RefSeq" id="XP_033461194.1">
    <property type="nucleotide sequence ID" value="XM_033606353.1"/>
</dbReference>
<keyword evidence="1" id="KW-1133">Transmembrane helix</keyword>
<proteinExistence type="predicted"/>
<name>A0A6J3M8G2_9PEZI</name>